<evidence type="ECO:0000313" key="4">
    <source>
        <dbReference type="Proteomes" id="UP001054837"/>
    </source>
</evidence>
<organism evidence="3 4">
    <name type="scientific">Caerostris darwini</name>
    <dbReference type="NCBI Taxonomy" id="1538125"/>
    <lineage>
        <taxon>Eukaryota</taxon>
        <taxon>Metazoa</taxon>
        <taxon>Ecdysozoa</taxon>
        <taxon>Arthropoda</taxon>
        <taxon>Chelicerata</taxon>
        <taxon>Arachnida</taxon>
        <taxon>Araneae</taxon>
        <taxon>Araneomorphae</taxon>
        <taxon>Entelegynae</taxon>
        <taxon>Araneoidea</taxon>
        <taxon>Araneidae</taxon>
        <taxon>Caerostris</taxon>
    </lineage>
</organism>
<dbReference type="Proteomes" id="UP001054837">
    <property type="component" value="Unassembled WGS sequence"/>
</dbReference>
<feature type="compositionally biased region" description="Basic and acidic residues" evidence="2">
    <location>
        <begin position="152"/>
        <end position="165"/>
    </location>
</feature>
<reference evidence="3 4" key="1">
    <citation type="submission" date="2021-06" db="EMBL/GenBank/DDBJ databases">
        <title>Caerostris darwini draft genome.</title>
        <authorList>
            <person name="Kono N."/>
            <person name="Arakawa K."/>
        </authorList>
    </citation>
    <scope>NUCLEOTIDE SEQUENCE [LARGE SCALE GENOMIC DNA]</scope>
</reference>
<accession>A0AAV4PJL3</accession>
<keyword evidence="4" id="KW-1185">Reference proteome</keyword>
<evidence type="ECO:0000256" key="2">
    <source>
        <dbReference type="SAM" id="MobiDB-lite"/>
    </source>
</evidence>
<feature type="compositionally biased region" description="Low complexity" evidence="2">
    <location>
        <begin position="179"/>
        <end position="193"/>
    </location>
</feature>
<name>A0AAV4PJL3_9ARAC</name>
<keyword evidence="1" id="KW-0175">Coiled coil</keyword>
<sequence>MSSRWCSKVRVDAAVNIARVNTASFFPYPKRFFVLPVVFARDAETMIYEKLMQFARDGSFRCRPGCTKDCAPDDCLAHRQAIQQYERVVQRVVDTEDSLKRLQERYEALLSEKQQWLSERVELMKLIPAKTARELPGASRSPTSPAKKRRAHSPEREVSSKRQRIEPPSAPAPSPAPTPTAAAAQTPTPSAAPVPVMGTKFPAPAPPKPASGTAPRIPGSSPLRPGACPQQYLTCLWATARKVTKKQRRKVVNKHDIMSALCDRADIVL</sequence>
<evidence type="ECO:0000256" key="1">
    <source>
        <dbReference type="SAM" id="Coils"/>
    </source>
</evidence>
<feature type="compositionally biased region" description="Pro residues" evidence="2">
    <location>
        <begin position="168"/>
        <end position="178"/>
    </location>
</feature>
<dbReference type="EMBL" id="BPLQ01003044">
    <property type="protein sequence ID" value="GIX97537.1"/>
    <property type="molecule type" value="Genomic_DNA"/>
</dbReference>
<dbReference type="AlphaFoldDB" id="A0AAV4PJL3"/>
<feature type="coiled-coil region" evidence="1">
    <location>
        <begin position="85"/>
        <end position="119"/>
    </location>
</feature>
<proteinExistence type="predicted"/>
<protein>
    <submittedName>
        <fullName evidence="3">Uncharacterized protein</fullName>
    </submittedName>
</protein>
<comment type="caution">
    <text evidence="3">The sequence shown here is derived from an EMBL/GenBank/DDBJ whole genome shotgun (WGS) entry which is preliminary data.</text>
</comment>
<feature type="region of interest" description="Disordered" evidence="2">
    <location>
        <begin position="132"/>
        <end position="225"/>
    </location>
</feature>
<evidence type="ECO:0000313" key="3">
    <source>
        <dbReference type="EMBL" id="GIX97537.1"/>
    </source>
</evidence>
<gene>
    <name evidence="3" type="ORF">CDAR_517601</name>
</gene>